<evidence type="ECO:0000313" key="14">
    <source>
        <dbReference type="EMBL" id="CTQ45011.1"/>
    </source>
</evidence>
<evidence type="ECO:0000256" key="11">
    <source>
        <dbReference type="ARBA" id="ARBA00023204"/>
    </source>
</evidence>
<dbReference type="InterPro" id="IPR036895">
    <property type="entry name" value="Uracil-DNA_glycosylase-like_sf"/>
</dbReference>
<comment type="catalytic activity">
    <reaction evidence="1">
        <text>Hydrolyzes single-stranded DNA or mismatched double-stranded DNA and polynucleotides, releasing free uracil.</text>
        <dbReference type="EC" id="3.2.2.27"/>
    </reaction>
</comment>
<dbReference type="PANTHER" id="PTHR33693">
    <property type="entry name" value="TYPE-5 URACIL-DNA GLYCOSYLASE"/>
    <property type="match status" value="1"/>
</dbReference>
<evidence type="ECO:0000256" key="8">
    <source>
        <dbReference type="ARBA" id="ARBA00022801"/>
    </source>
</evidence>
<keyword evidence="8" id="KW-0378">Hydrolase</keyword>
<keyword evidence="10" id="KW-0411">Iron-sulfur</keyword>
<dbReference type="GO" id="GO:0006281">
    <property type="term" value="P:DNA repair"/>
    <property type="evidence" value="ECO:0007669"/>
    <property type="project" value="UniProtKB-KW"/>
</dbReference>
<comment type="similarity">
    <text evidence="2">Belongs to the uracil-DNA glycosylase (UDG) superfamily. Type 4 (UDGa) family.</text>
</comment>
<evidence type="ECO:0000256" key="10">
    <source>
        <dbReference type="ARBA" id="ARBA00023014"/>
    </source>
</evidence>
<dbReference type="GO" id="GO:0051539">
    <property type="term" value="F:4 iron, 4 sulfur cluster binding"/>
    <property type="evidence" value="ECO:0007669"/>
    <property type="project" value="UniProtKB-KW"/>
</dbReference>
<dbReference type="InterPro" id="IPR005273">
    <property type="entry name" value="Ura-DNA_glyco_family4"/>
</dbReference>
<dbReference type="NCBIfam" id="TIGR00758">
    <property type="entry name" value="UDG_fam4"/>
    <property type="match status" value="1"/>
</dbReference>
<keyword evidence="15" id="KW-1185">Reference proteome</keyword>
<name>A0A0M6Y7M9_9HYPH</name>
<evidence type="ECO:0000256" key="12">
    <source>
        <dbReference type="SAM" id="MobiDB-lite"/>
    </source>
</evidence>
<reference evidence="15" key="1">
    <citation type="submission" date="2015-07" db="EMBL/GenBank/DDBJ databases">
        <authorList>
            <person name="Rodrigo-Torres Lidia"/>
            <person name="Arahal R.David."/>
        </authorList>
    </citation>
    <scope>NUCLEOTIDE SEQUENCE [LARGE SCALE GENOMIC DNA]</scope>
    <source>
        <strain evidence="15">CECT 4801</strain>
    </source>
</reference>
<dbReference type="SMART" id="SM00987">
    <property type="entry name" value="UreE_C"/>
    <property type="match status" value="1"/>
</dbReference>
<protein>
    <recommendedName>
        <fullName evidence="4">Type-4 uracil-DNA glycosylase</fullName>
        <ecNumber evidence="3">3.2.2.27</ecNumber>
    </recommendedName>
</protein>
<accession>A0A0M6Y7M9</accession>
<dbReference type="AlphaFoldDB" id="A0A0M6Y7M9"/>
<feature type="region of interest" description="Disordered" evidence="12">
    <location>
        <begin position="83"/>
        <end position="118"/>
    </location>
</feature>
<evidence type="ECO:0000313" key="15">
    <source>
        <dbReference type="Proteomes" id="UP000048926"/>
    </source>
</evidence>
<dbReference type="SMART" id="SM00986">
    <property type="entry name" value="UDG"/>
    <property type="match status" value="1"/>
</dbReference>
<keyword evidence="6" id="KW-0479">Metal-binding</keyword>
<dbReference type="InterPro" id="IPR005122">
    <property type="entry name" value="Uracil-DNA_glycosylase-like"/>
</dbReference>
<evidence type="ECO:0000256" key="6">
    <source>
        <dbReference type="ARBA" id="ARBA00022723"/>
    </source>
</evidence>
<dbReference type="PANTHER" id="PTHR33693:SF1">
    <property type="entry name" value="TYPE-4 URACIL-DNA GLYCOSYLASE"/>
    <property type="match status" value="1"/>
</dbReference>
<dbReference type="CDD" id="cd10030">
    <property type="entry name" value="UDG-F4_TTUDGA_SPO1dp_like"/>
    <property type="match status" value="1"/>
</dbReference>
<evidence type="ECO:0000256" key="2">
    <source>
        <dbReference type="ARBA" id="ARBA00006521"/>
    </source>
</evidence>
<organism evidence="14 15">
    <name type="scientific">Roseibium aggregatum</name>
    <dbReference type="NCBI Taxonomy" id="187304"/>
    <lineage>
        <taxon>Bacteria</taxon>
        <taxon>Pseudomonadati</taxon>
        <taxon>Pseudomonadota</taxon>
        <taxon>Alphaproteobacteria</taxon>
        <taxon>Hyphomicrobiales</taxon>
        <taxon>Stappiaceae</taxon>
        <taxon>Roseibium</taxon>
    </lineage>
</organism>
<evidence type="ECO:0000259" key="13">
    <source>
        <dbReference type="SMART" id="SM00986"/>
    </source>
</evidence>
<evidence type="ECO:0000256" key="4">
    <source>
        <dbReference type="ARBA" id="ARBA00019403"/>
    </source>
</evidence>
<evidence type="ECO:0000256" key="3">
    <source>
        <dbReference type="ARBA" id="ARBA00012030"/>
    </source>
</evidence>
<dbReference type="Proteomes" id="UP000048926">
    <property type="component" value="Unassembled WGS sequence"/>
</dbReference>
<dbReference type="Pfam" id="PF03167">
    <property type="entry name" value="UDG"/>
    <property type="match status" value="1"/>
</dbReference>
<evidence type="ECO:0000256" key="9">
    <source>
        <dbReference type="ARBA" id="ARBA00023004"/>
    </source>
</evidence>
<feature type="compositionally biased region" description="Low complexity" evidence="12">
    <location>
        <begin position="83"/>
        <end position="101"/>
    </location>
</feature>
<dbReference type="EMBL" id="CXST01000002">
    <property type="protein sequence ID" value="CTQ45011.1"/>
    <property type="molecule type" value="Genomic_DNA"/>
</dbReference>
<dbReference type="InterPro" id="IPR051536">
    <property type="entry name" value="UDG_Type-4/5"/>
</dbReference>
<keyword evidence="7" id="KW-0227">DNA damage</keyword>
<evidence type="ECO:0000256" key="7">
    <source>
        <dbReference type="ARBA" id="ARBA00022763"/>
    </source>
</evidence>
<feature type="domain" description="Uracil-DNA glycosylase-like" evidence="13">
    <location>
        <begin position="178"/>
        <end position="328"/>
    </location>
</feature>
<dbReference type="SUPFAM" id="SSF52141">
    <property type="entry name" value="Uracil-DNA glycosylase-like"/>
    <property type="match status" value="1"/>
</dbReference>
<keyword evidence="9" id="KW-0408">Iron</keyword>
<proteinExistence type="inferred from homology"/>
<gene>
    <name evidence="14" type="ORF">LAL4801_03458</name>
</gene>
<sequence length="340" mass="36582">MCTGFGKPAGLKVVWRCMLVEMIGAVKLRAGGSLLQQIPNDPRHLEALLDFYAGAGVDCFLQDEPVDWVALTRAQAAQRALAGQHAAAPTHAQQPRQHAPAGNFQGQTGSPVPAAPVAPQAISVPPAVAGQAPVLPDREIIAAARDLAASAPTLEELRNCLGGFDGCNLKLTAKKLVFADGNPQAKLMFVGEAPGRDEDLQGLPFVGRSGQLLDRMLGAIGLDRSSAYIANVVPWRPPGNRTPTPQETEICKPFILRQIELVNPDVLVFLGAASAKTLLGVQDGIRKMRGRWMTYPCKGREISAIATYHPAYLLRSPLEKRLSWRDFLAIKQKLAEKAVQ</sequence>
<keyword evidence="11" id="KW-0234">DNA repair</keyword>
<evidence type="ECO:0000256" key="1">
    <source>
        <dbReference type="ARBA" id="ARBA00001400"/>
    </source>
</evidence>
<dbReference type="Gene3D" id="3.40.470.10">
    <property type="entry name" value="Uracil-DNA glycosylase-like domain"/>
    <property type="match status" value="1"/>
</dbReference>
<evidence type="ECO:0000256" key="5">
    <source>
        <dbReference type="ARBA" id="ARBA00022485"/>
    </source>
</evidence>
<dbReference type="GO" id="GO:0046872">
    <property type="term" value="F:metal ion binding"/>
    <property type="evidence" value="ECO:0007669"/>
    <property type="project" value="UniProtKB-KW"/>
</dbReference>
<dbReference type="STRING" id="187304.B0E33_06055"/>
<dbReference type="GO" id="GO:0004844">
    <property type="term" value="F:uracil DNA N-glycosylase activity"/>
    <property type="evidence" value="ECO:0007669"/>
    <property type="project" value="UniProtKB-EC"/>
</dbReference>
<dbReference type="EC" id="3.2.2.27" evidence="3"/>
<keyword evidence="5" id="KW-0004">4Fe-4S</keyword>